<comment type="subcellular location">
    <subcellularLocation>
        <location evidence="1">Secreted</location>
    </subcellularLocation>
</comment>
<name>A0A1Q6R6J1_9FIRM</name>
<dbReference type="PROSITE" id="PS51257">
    <property type="entry name" value="PROKAR_LIPOPROTEIN"/>
    <property type="match status" value="1"/>
</dbReference>
<feature type="compositionally biased region" description="Low complexity" evidence="7">
    <location>
        <begin position="31"/>
        <end position="46"/>
    </location>
</feature>
<evidence type="ECO:0000313" key="9">
    <source>
        <dbReference type="EMBL" id="OLA37967.1"/>
    </source>
</evidence>
<evidence type="ECO:0000256" key="5">
    <source>
        <dbReference type="ARBA" id="ARBA00022722"/>
    </source>
</evidence>
<sequence length="176" mass="19571">MQKLLAFFLAMLLSVSIIAGCGSNSPKTNDKQTTQTTTVNTTKSNNGQNTAANVKVNSGKIKISESAAYTDKEHVAAYINEYKRLPHNYITKNEAKKLGWQTKGTLDKVAPGKSIGGDRYGNYEGKLPKKNGRNWKECDIDYVKGNRNAKRIVFSNDGLIYYTGDHYKSFSKLYGK</sequence>
<dbReference type="InterPro" id="IPR001887">
    <property type="entry name" value="Barnase"/>
</dbReference>
<accession>A0A1Q6R6J1</accession>
<dbReference type="GO" id="GO:0016787">
    <property type="term" value="F:hydrolase activity"/>
    <property type="evidence" value="ECO:0007669"/>
    <property type="project" value="UniProtKB-KW"/>
</dbReference>
<dbReference type="InterPro" id="IPR016191">
    <property type="entry name" value="Ribonuclease/ribotoxin"/>
</dbReference>
<comment type="similarity">
    <text evidence="2">Belongs to the ribonuclease N1/T1 family.</text>
</comment>
<dbReference type="GO" id="GO:0003723">
    <property type="term" value="F:RNA binding"/>
    <property type="evidence" value="ECO:0007669"/>
    <property type="project" value="InterPro"/>
</dbReference>
<comment type="caution">
    <text evidence="9">The sequence shown here is derived from an EMBL/GenBank/DDBJ whole genome shotgun (WGS) entry which is preliminary data.</text>
</comment>
<dbReference type="GO" id="GO:0005576">
    <property type="term" value="C:extracellular region"/>
    <property type="evidence" value="ECO:0007669"/>
    <property type="project" value="UniProtKB-SubCell"/>
</dbReference>
<evidence type="ECO:0000256" key="7">
    <source>
        <dbReference type="SAM" id="MobiDB-lite"/>
    </source>
</evidence>
<reference evidence="9 10" key="1">
    <citation type="journal article" date="2016" name="Nat. Biotechnol.">
        <title>Measurement of bacterial replication rates in microbial communities.</title>
        <authorList>
            <person name="Brown C.T."/>
            <person name="Olm M.R."/>
            <person name="Thomas B.C."/>
            <person name="Banfield J.F."/>
        </authorList>
    </citation>
    <scope>NUCLEOTIDE SEQUENCE [LARGE SCALE GENOMIC DNA]</scope>
    <source>
        <strain evidence="9">46_33</strain>
    </source>
</reference>
<feature type="chain" id="PRO_5038925578" description="Ribonuclease" evidence="8">
    <location>
        <begin position="20"/>
        <end position="176"/>
    </location>
</feature>
<evidence type="ECO:0000256" key="6">
    <source>
        <dbReference type="ARBA" id="ARBA00022801"/>
    </source>
</evidence>
<feature type="region of interest" description="Disordered" evidence="7">
    <location>
        <begin position="24"/>
        <end position="51"/>
    </location>
</feature>
<gene>
    <name evidence="9" type="ORF">BHW43_04925</name>
</gene>
<dbReference type="STRING" id="626940.BHW43_04925"/>
<dbReference type="AlphaFoldDB" id="A0A1Q6R6J1"/>
<evidence type="ECO:0000256" key="4">
    <source>
        <dbReference type="ARBA" id="ARBA00022525"/>
    </source>
</evidence>
<dbReference type="Pfam" id="PF00545">
    <property type="entry name" value="Ribonuclease"/>
    <property type="match status" value="1"/>
</dbReference>
<evidence type="ECO:0000256" key="1">
    <source>
        <dbReference type="ARBA" id="ARBA00004613"/>
    </source>
</evidence>
<dbReference type="GO" id="GO:0004521">
    <property type="term" value="F:RNA endonuclease activity"/>
    <property type="evidence" value="ECO:0007669"/>
    <property type="project" value="InterPro"/>
</dbReference>
<keyword evidence="4" id="KW-0964">Secreted</keyword>
<dbReference type="PRINTS" id="PR00117">
    <property type="entry name" value="BARNASE"/>
</dbReference>
<keyword evidence="6" id="KW-0378">Hydrolase</keyword>
<dbReference type="SUPFAM" id="SSF53933">
    <property type="entry name" value="Microbial ribonucleases"/>
    <property type="match status" value="1"/>
</dbReference>
<organism evidence="9 10">
    <name type="scientific">Phascolarctobacterium succinatutens</name>
    <dbReference type="NCBI Taxonomy" id="626940"/>
    <lineage>
        <taxon>Bacteria</taxon>
        <taxon>Bacillati</taxon>
        <taxon>Bacillota</taxon>
        <taxon>Negativicutes</taxon>
        <taxon>Acidaminococcales</taxon>
        <taxon>Acidaminococcaceae</taxon>
        <taxon>Phascolarctobacterium</taxon>
    </lineage>
</organism>
<evidence type="ECO:0000256" key="3">
    <source>
        <dbReference type="ARBA" id="ARBA00022214"/>
    </source>
</evidence>
<dbReference type="Proteomes" id="UP000186777">
    <property type="component" value="Unassembled WGS sequence"/>
</dbReference>
<dbReference type="InterPro" id="IPR000026">
    <property type="entry name" value="N1-like"/>
</dbReference>
<protein>
    <recommendedName>
        <fullName evidence="3">Ribonuclease</fullName>
    </recommendedName>
</protein>
<keyword evidence="5" id="KW-0540">Nuclease</keyword>
<keyword evidence="8" id="KW-0732">Signal</keyword>
<evidence type="ECO:0000256" key="2">
    <source>
        <dbReference type="ARBA" id="ARBA00009006"/>
    </source>
</evidence>
<dbReference type="RefSeq" id="WP_303679724.1">
    <property type="nucleotide sequence ID" value="NZ_MNTG01000026.1"/>
</dbReference>
<proteinExistence type="inferred from homology"/>
<evidence type="ECO:0000256" key="8">
    <source>
        <dbReference type="SAM" id="SignalP"/>
    </source>
</evidence>
<evidence type="ECO:0000313" key="10">
    <source>
        <dbReference type="Proteomes" id="UP000186777"/>
    </source>
</evidence>
<feature type="signal peptide" evidence="8">
    <location>
        <begin position="1"/>
        <end position="19"/>
    </location>
</feature>
<dbReference type="EMBL" id="MNTG01000026">
    <property type="protein sequence ID" value="OLA37967.1"/>
    <property type="molecule type" value="Genomic_DNA"/>
</dbReference>
<dbReference type="Gene3D" id="3.10.450.30">
    <property type="entry name" value="Microbial ribonucleases"/>
    <property type="match status" value="1"/>
</dbReference>